<dbReference type="GO" id="GO:0006629">
    <property type="term" value="P:lipid metabolic process"/>
    <property type="evidence" value="ECO:0007669"/>
    <property type="project" value="InterPro"/>
</dbReference>
<dbReference type="InterPro" id="IPR007856">
    <property type="entry name" value="SapB_1"/>
</dbReference>
<dbReference type="Pfam" id="PF05184">
    <property type="entry name" value="SapB_1"/>
    <property type="match status" value="2"/>
</dbReference>
<dbReference type="PROSITE" id="PS50015">
    <property type="entry name" value="SAP_B"/>
    <property type="match status" value="2"/>
</dbReference>
<evidence type="ECO:0000256" key="2">
    <source>
        <dbReference type="ARBA" id="ARBA00022750"/>
    </source>
</evidence>
<dbReference type="GO" id="GO:0006508">
    <property type="term" value="P:proteolysis"/>
    <property type="evidence" value="ECO:0007669"/>
    <property type="project" value="UniProtKB-KW"/>
</dbReference>
<keyword evidence="2" id="KW-0378">Hydrolase</keyword>
<dbReference type="InterPro" id="IPR011001">
    <property type="entry name" value="Saposin-like"/>
</dbReference>
<evidence type="ECO:0000256" key="3">
    <source>
        <dbReference type="ARBA" id="ARBA00023145"/>
    </source>
</evidence>
<protein>
    <recommendedName>
        <fullName evidence="7">Saposin B-type domain-containing protein</fullName>
    </recommendedName>
</protein>
<feature type="chain" id="PRO_5041684305" description="Saposin B-type domain-containing protein" evidence="6">
    <location>
        <begin position="22"/>
        <end position="266"/>
    </location>
</feature>
<dbReference type="InterPro" id="IPR008139">
    <property type="entry name" value="SaposinB_dom"/>
</dbReference>
<evidence type="ECO:0000256" key="4">
    <source>
        <dbReference type="ARBA" id="ARBA00023157"/>
    </source>
</evidence>
<reference evidence="8" key="1">
    <citation type="submission" date="2023-10" db="EMBL/GenBank/DDBJ databases">
        <authorList>
            <person name="Domelevo Entfellner J.-B."/>
        </authorList>
    </citation>
    <scope>NUCLEOTIDE SEQUENCE</scope>
</reference>
<dbReference type="EMBL" id="OY731398">
    <property type="protein sequence ID" value="CAJ1810698.1"/>
    <property type="molecule type" value="Genomic_DNA"/>
</dbReference>
<keyword evidence="6" id="KW-0732">Signal</keyword>
<keyword evidence="2" id="KW-0064">Aspartyl protease</keyword>
<dbReference type="SUPFAM" id="SSF47862">
    <property type="entry name" value="Saposin"/>
    <property type="match status" value="2"/>
</dbReference>
<feature type="domain" description="Saposin B-type" evidence="7">
    <location>
        <begin position="45"/>
        <end position="124"/>
    </location>
</feature>
<gene>
    <name evidence="8" type="ORF">AYBTSS11_LOCUS889</name>
</gene>
<dbReference type="InterPro" id="IPR051428">
    <property type="entry name" value="Sphingo_Act-Surfact_Prot"/>
</dbReference>
<dbReference type="Gramene" id="rna-AYBTSS11_LOCUS889">
    <property type="protein sequence ID" value="CAJ1810698.1"/>
    <property type="gene ID" value="gene-AYBTSS11_LOCUS889"/>
</dbReference>
<dbReference type="PANTHER" id="PTHR11480">
    <property type="entry name" value="SAPOSIN-RELATED"/>
    <property type="match status" value="1"/>
</dbReference>
<dbReference type="GO" id="GO:0004190">
    <property type="term" value="F:aspartic-type endopeptidase activity"/>
    <property type="evidence" value="ECO:0007669"/>
    <property type="project" value="UniProtKB-KW"/>
</dbReference>
<keyword evidence="3" id="KW-0865">Zymogen</keyword>
<dbReference type="InterPro" id="IPR008138">
    <property type="entry name" value="SapB_2"/>
</dbReference>
<evidence type="ECO:0000256" key="5">
    <source>
        <dbReference type="ARBA" id="ARBA00023180"/>
    </source>
</evidence>
<dbReference type="Pfam" id="PF03489">
    <property type="entry name" value="SapB_2"/>
    <property type="match status" value="1"/>
</dbReference>
<sequence>MEGRMGLLFIVILGAAWACDARKVANLDQMRNNTTNSGTSELKIKPDLCALCEEFTTKALDYLKQNKTNQEIIDILHNTCHLLPSFKQKCTALVDYYIPTFLSEVDSIQPREFCHKIIICQQIEYISLQVQEDTCEFCEETVSTLLAKLKDSDTKLEIIEALLKVCNSVEKYANKCKKMVLEYGVLVFDNAEKFLENLDICTSLVDFSFGRERQRASQTDEASCFCSWKLDSLLDSEPFLAPTTRHTQNCALVTFEVLKVIYGLNT</sequence>
<keyword evidence="1" id="KW-0645">Protease</keyword>
<dbReference type="Gene3D" id="1.10.225.10">
    <property type="entry name" value="Saposin-like"/>
    <property type="match status" value="2"/>
</dbReference>
<organism evidence="8 9">
    <name type="scientific">Sphenostylis stenocarpa</name>
    <dbReference type="NCBI Taxonomy" id="92480"/>
    <lineage>
        <taxon>Eukaryota</taxon>
        <taxon>Viridiplantae</taxon>
        <taxon>Streptophyta</taxon>
        <taxon>Embryophyta</taxon>
        <taxon>Tracheophyta</taxon>
        <taxon>Spermatophyta</taxon>
        <taxon>Magnoliopsida</taxon>
        <taxon>eudicotyledons</taxon>
        <taxon>Gunneridae</taxon>
        <taxon>Pentapetalae</taxon>
        <taxon>rosids</taxon>
        <taxon>fabids</taxon>
        <taxon>Fabales</taxon>
        <taxon>Fabaceae</taxon>
        <taxon>Papilionoideae</taxon>
        <taxon>50 kb inversion clade</taxon>
        <taxon>NPAAA clade</taxon>
        <taxon>indigoferoid/millettioid clade</taxon>
        <taxon>Phaseoleae</taxon>
        <taxon>Sphenostylis</taxon>
    </lineage>
</organism>
<feature type="domain" description="Saposin B-type" evidence="7">
    <location>
        <begin position="131"/>
        <end position="211"/>
    </location>
</feature>
<accession>A0AA86VVD0</accession>
<dbReference type="SMART" id="SM00741">
    <property type="entry name" value="SapB"/>
    <property type="match status" value="2"/>
</dbReference>
<evidence type="ECO:0000256" key="1">
    <source>
        <dbReference type="ARBA" id="ARBA00022670"/>
    </source>
</evidence>
<proteinExistence type="predicted"/>
<keyword evidence="4" id="KW-1015">Disulfide bond</keyword>
<evidence type="ECO:0000313" key="9">
    <source>
        <dbReference type="Proteomes" id="UP001189624"/>
    </source>
</evidence>
<keyword evidence="9" id="KW-1185">Reference proteome</keyword>
<dbReference type="AlphaFoldDB" id="A0AA86VVD0"/>
<dbReference type="PANTHER" id="PTHR11480:SF80">
    <property type="entry name" value="SAPOSIN-RELATED"/>
    <property type="match status" value="1"/>
</dbReference>
<evidence type="ECO:0000259" key="7">
    <source>
        <dbReference type="PROSITE" id="PS50015"/>
    </source>
</evidence>
<feature type="signal peptide" evidence="6">
    <location>
        <begin position="1"/>
        <end position="21"/>
    </location>
</feature>
<evidence type="ECO:0000256" key="6">
    <source>
        <dbReference type="SAM" id="SignalP"/>
    </source>
</evidence>
<name>A0AA86VVD0_9FABA</name>
<keyword evidence="5" id="KW-0325">Glycoprotein</keyword>
<evidence type="ECO:0000313" key="8">
    <source>
        <dbReference type="EMBL" id="CAJ1810698.1"/>
    </source>
</evidence>
<dbReference type="Proteomes" id="UP001189624">
    <property type="component" value="Chromosome 1"/>
</dbReference>